<feature type="region of interest" description="Disordered" evidence="1">
    <location>
        <begin position="329"/>
        <end position="364"/>
    </location>
</feature>
<feature type="region of interest" description="Disordered" evidence="1">
    <location>
        <begin position="1"/>
        <end position="72"/>
    </location>
</feature>
<comment type="caution">
    <text evidence="2">The sequence shown here is derived from an EMBL/GenBank/DDBJ whole genome shotgun (WGS) entry which is preliminary data.</text>
</comment>
<evidence type="ECO:0000313" key="3">
    <source>
        <dbReference type="Proteomes" id="UP001437256"/>
    </source>
</evidence>
<name>A0ABR2ZAU7_9AGAR</name>
<evidence type="ECO:0000256" key="1">
    <source>
        <dbReference type="SAM" id="MobiDB-lite"/>
    </source>
</evidence>
<keyword evidence="3" id="KW-1185">Reference proteome</keyword>
<reference evidence="2 3" key="1">
    <citation type="submission" date="2024-05" db="EMBL/GenBank/DDBJ databases">
        <title>A draft genome resource for the thread blight pathogen Marasmius tenuissimus strain MS-2.</title>
        <authorList>
            <person name="Yulfo-Soto G.E."/>
            <person name="Baruah I.K."/>
            <person name="Amoako-Attah I."/>
            <person name="Bukari Y."/>
            <person name="Meinhardt L.W."/>
            <person name="Bailey B.A."/>
            <person name="Cohen S.P."/>
        </authorList>
    </citation>
    <scope>NUCLEOTIDE SEQUENCE [LARGE SCALE GENOMIC DNA]</scope>
    <source>
        <strain evidence="2 3">MS-2</strain>
    </source>
</reference>
<organism evidence="2 3">
    <name type="scientific">Marasmius tenuissimus</name>
    <dbReference type="NCBI Taxonomy" id="585030"/>
    <lineage>
        <taxon>Eukaryota</taxon>
        <taxon>Fungi</taxon>
        <taxon>Dikarya</taxon>
        <taxon>Basidiomycota</taxon>
        <taxon>Agaricomycotina</taxon>
        <taxon>Agaricomycetes</taxon>
        <taxon>Agaricomycetidae</taxon>
        <taxon>Agaricales</taxon>
        <taxon>Marasmiineae</taxon>
        <taxon>Marasmiaceae</taxon>
        <taxon>Marasmius</taxon>
    </lineage>
</organism>
<gene>
    <name evidence="2" type="ORF">AAF712_015439</name>
</gene>
<feature type="compositionally biased region" description="Low complexity" evidence="1">
    <location>
        <begin position="1"/>
        <end position="11"/>
    </location>
</feature>
<dbReference type="EMBL" id="JBBXMP010000412">
    <property type="protein sequence ID" value="KAL0057903.1"/>
    <property type="molecule type" value="Genomic_DNA"/>
</dbReference>
<evidence type="ECO:0000313" key="2">
    <source>
        <dbReference type="EMBL" id="KAL0057903.1"/>
    </source>
</evidence>
<protein>
    <submittedName>
        <fullName evidence="2">Uncharacterized protein</fullName>
    </submittedName>
</protein>
<sequence>MQRSSHPGSRPTPRRPPTAQETDKVHPTPRLAPSLMAAHGRRMVSPVRRQAGSEVSARNTSPRKRKVNADSDGGVDIAGLALMSPGSPTNVCRSQRAVIPSEKLKAAIASARPRQLHLWRTSLHCQEAAISQYNASAFDSDGDGSVISWAPSPPPRSRSARAQCRAPAVTARSVEKKTPAQSTNKTVIVLTSDEEAPVKRSHHKFCEVLSSDDELPTFADAIRVKQEPVDDGFPVNDAADDFSDEKATQYATDYQGADMDEYEQLNPFIENRDHYEGSREDMADVDVDADGDGLMGDASAPESMDVGLRSVMTWSRDQDNEDTQVYYEDFPPIQPNSNNYKGKGKAKDAVPADEVPPSQHKLNFSKRVPAPSTVKFKAPPSQHTCNRTAGIVGATKSGGSTNVPVVKASAEPVLVVVSDEEEDIYDATEELSNTDAVQSSKVVECALDEDVQCAKFAPIYANLPRSEYPQGLMVPFRGTTAIFSPADAMDTYRKLSTSFARGRMVQSLMFNDFGPYKNVTRSPHAVVKEVPYHCLKMVISGREIPVVWVTTGVVAASHIHSSSDKSNMARHIDLRLLTQELELFQSVICTLIQEDAFHAPISVDNNIVFATRKSKLDGRSGESKAEDKVTVGKSLSAKQISVTPSSSSGGVLANLGSIRSYLNYNEKVPVYNGHRAPNGSNRGFMFANSDWDSLSRYDAFDEEVPPGSLVTVGFTMSPYPPFNDSQVHVGVNLNVAFVIVLDAA</sequence>
<accession>A0ABR2ZAU7</accession>
<dbReference type="Proteomes" id="UP001437256">
    <property type="component" value="Unassembled WGS sequence"/>
</dbReference>
<proteinExistence type="predicted"/>